<dbReference type="InterPro" id="IPR045851">
    <property type="entry name" value="AMP-bd_C_sf"/>
</dbReference>
<evidence type="ECO:0000313" key="6">
    <source>
        <dbReference type="Proteomes" id="UP000281915"/>
    </source>
</evidence>
<evidence type="ECO:0000259" key="3">
    <source>
        <dbReference type="Pfam" id="PF00501"/>
    </source>
</evidence>
<dbReference type="GO" id="GO:0006631">
    <property type="term" value="P:fatty acid metabolic process"/>
    <property type="evidence" value="ECO:0007669"/>
    <property type="project" value="TreeGrafter"/>
</dbReference>
<comment type="similarity">
    <text evidence="1">Belongs to the ATP-dependent AMP-binding enzyme family.</text>
</comment>
<dbReference type="EMBL" id="RHHT01000029">
    <property type="protein sequence ID" value="RNB77609.1"/>
    <property type="molecule type" value="Genomic_DNA"/>
</dbReference>
<dbReference type="Pfam" id="PF13193">
    <property type="entry name" value="AMP-binding_C"/>
    <property type="match status" value="1"/>
</dbReference>
<gene>
    <name evidence="5" type="ORF">EDM58_14080</name>
</gene>
<reference evidence="5 6" key="1">
    <citation type="submission" date="2018-10" db="EMBL/GenBank/DDBJ databases">
        <title>Phylogenomics of Brevibacillus.</title>
        <authorList>
            <person name="Dunlap C."/>
        </authorList>
    </citation>
    <scope>NUCLEOTIDE SEQUENCE [LARGE SCALE GENOMIC DNA]</scope>
    <source>
        <strain evidence="5 6">JCM 15085</strain>
    </source>
</reference>
<dbReference type="Proteomes" id="UP000281915">
    <property type="component" value="Unassembled WGS sequence"/>
</dbReference>
<dbReference type="Gene3D" id="3.40.50.12780">
    <property type="entry name" value="N-terminal domain of ligase-like"/>
    <property type="match status" value="1"/>
</dbReference>
<protein>
    <submittedName>
        <fullName evidence="5">Long-chain fatty acid--CoA ligase</fullName>
    </submittedName>
</protein>
<dbReference type="InterPro" id="IPR020845">
    <property type="entry name" value="AMP-binding_CS"/>
</dbReference>
<evidence type="ECO:0000259" key="4">
    <source>
        <dbReference type="Pfam" id="PF13193"/>
    </source>
</evidence>
<dbReference type="Pfam" id="PF00501">
    <property type="entry name" value="AMP-binding"/>
    <property type="match status" value="1"/>
</dbReference>
<evidence type="ECO:0000256" key="1">
    <source>
        <dbReference type="ARBA" id="ARBA00006432"/>
    </source>
</evidence>
<dbReference type="InterPro" id="IPR042099">
    <property type="entry name" value="ANL_N_sf"/>
</dbReference>
<dbReference type="InterPro" id="IPR025110">
    <property type="entry name" value="AMP-bd_C"/>
</dbReference>
<keyword evidence="2 5" id="KW-0436">Ligase</keyword>
<feature type="domain" description="AMP-dependent synthetase/ligase" evidence="3">
    <location>
        <begin position="10"/>
        <end position="370"/>
    </location>
</feature>
<evidence type="ECO:0000256" key="2">
    <source>
        <dbReference type="ARBA" id="ARBA00022598"/>
    </source>
</evidence>
<sequence length="514" mass="57632">MNLGTVFECAISRYPDRVALVENEVRYTFTQLNEEVNRLATSLMKLGVARRDRVMVLLKNRREAVCVFWATQKLGAIFTPINMRLSPEDTQYCISDSEPKAVIFESSSRRAVMSAKFSDRPVFIGVDRGEGDVSYDELVQRGTSSFESSVFDEEEIALMLYTSGTTGFPKGVPRSHKNEYASTIAHIIQNAYEPFENTLGAMPLYHTMGIHSLLSMCMLNGKYVIPVQSDPVSMLSLLEKEKITCLYMIPRLYHELLENGNGADYDLSALQKIGYAGAPMSEVLTQKCFSFFKPKHFVNHYGSTEIYTFTTCSALDKKPGCAGKPGFHQRMRLIVPDPSGGATPQDVVPSGQIGEIIIHAGSDEAFKGYWNRPDATRRAIRHDWYYTGDLGVLDDEGDLYIVGRIDEMLISGGENISPVEIEEVLSSHPKVAEAVVIGEEDDRWGQIVVACIVPREPDASLTVQELDQYCKQHAKLSNSKRPRKYLFVDELPRNASGKILRRELNHLLAQRNNT</sequence>
<dbReference type="SUPFAM" id="SSF56801">
    <property type="entry name" value="Acetyl-CoA synthetase-like"/>
    <property type="match status" value="1"/>
</dbReference>
<proteinExistence type="inferred from homology"/>
<dbReference type="AlphaFoldDB" id="A0A3M8CPY0"/>
<dbReference type="PANTHER" id="PTHR43201:SF5">
    <property type="entry name" value="MEDIUM-CHAIN ACYL-COA LIGASE ACSF2, MITOCHONDRIAL"/>
    <property type="match status" value="1"/>
</dbReference>
<dbReference type="Gene3D" id="3.30.300.30">
    <property type="match status" value="1"/>
</dbReference>
<feature type="domain" description="AMP-binding enzyme C-terminal" evidence="4">
    <location>
        <begin position="420"/>
        <end position="498"/>
    </location>
</feature>
<dbReference type="RefSeq" id="WP_122913881.1">
    <property type="nucleotide sequence ID" value="NZ_RHHT01000029.1"/>
</dbReference>
<organism evidence="5 6">
    <name type="scientific">Brevibacillus panacihumi</name>
    <dbReference type="NCBI Taxonomy" id="497735"/>
    <lineage>
        <taxon>Bacteria</taxon>
        <taxon>Bacillati</taxon>
        <taxon>Bacillota</taxon>
        <taxon>Bacilli</taxon>
        <taxon>Bacillales</taxon>
        <taxon>Paenibacillaceae</taxon>
        <taxon>Brevibacillus</taxon>
    </lineage>
</organism>
<dbReference type="PANTHER" id="PTHR43201">
    <property type="entry name" value="ACYL-COA SYNTHETASE"/>
    <property type="match status" value="1"/>
</dbReference>
<dbReference type="InterPro" id="IPR000873">
    <property type="entry name" value="AMP-dep_synth/lig_dom"/>
</dbReference>
<comment type="caution">
    <text evidence="5">The sequence shown here is derived from an EMBL/GenBank/DDBJ whole genome shotgun (WGS) entry which is preliminary data.</text>
</comment>
<name>A0A3M8CPY0_9BACL</name>
<evidence type="ECO:0000313" key="5">
    <source>
        <dbReference type="EMBL" id="RNB77609.1"/>
    </source>
</evidence>
<dbReference type="GO" id="GO:0031956">
    <property type="term" value="F:medium-chain fatty acid-CoA ligase activity"/>
    <property type="evidence" value="ECO:0007669"/>
    <property type="project" value="TreeGrafter"/>
</dbReference>
<accession>A0A3M8CPY0</accession>
<dbReference type="PROSITE" id="PS00455">
    <property type="entry name" value="AMP_BINDING"/>
    <property type="match status" value="1"/>
</dbReference>